<dbReference type="AlphaFoldDB" id="A0AAD6RNB5"/>
<proteinExistence type="predicted"/>
<dbReference type="EMBL" id="JAQIZT010000001">
    <property type="protein sequence ID" value="KAJ7012061.1"/>
    <property type="molecule type" value="Genomic_DNA"/>
</dbReference>
<name>A0AAD6RNB5_9ROSI</name>
<keyword evidence="2" id="KW-1185">Reference proteome</keyword>
<sequence length="23" mass="2615">MPYVSWNLEYALQIKQAAVHGPV</sequence>
<evidence type="ECO:0000313" key="2">
    <source>
        <dbReference type="Proteomes" id="UP001164929"/>
    </source>
</evidence>
<dbReference type="Proteomes" id="UP001164929">
    <property type="component" value="Chromosome 1"/>
</dbReference>
<organism evidence="1 2">
    <name type="scientific">Populus alba x Populus x berolinensis</name>
    <dbReference type="NCBI Taxonomy" id="444605"/>
    <lineage>
        <taxon>Eukaryota</taxon>
        <taxon>Viridiplantae</taxon>
        <taxon>Streptophyta</taxon>
        <taxon>Embryophyta</taxon>
        <taxon>Tracheophyta</taxon>
        <taxon>Spermatophyta</taxon>
        <taxon>Magnoliopsida</taxon>
        <taxon>eudicotyledons</taxon>
        <taxon>Gunneridae</taxon>
        <taxon>Pentapetalae</taxon>
        <taxon>rosids</taxon>
        <taxon>fabids</taxon>
        <taxon>Malpighiales</taxon>
        <taxon>Salicaceae</taxon>
        <taxon>Saliceae</taxon>
        <taxon>Populus</taxon>
    </lineage>
</organism>
<evidence type="ECO:0000313" key="1">
    <source>
        <dbReference type="EMBL" id="KAJ7012061.1"/>
    </source>
</evidence>
<protein>
    <submittedName>
        <fullName evidence="1">Uncharacterized protein</fullName>
    </submittedName>
</protein>
<gene>
    <name evidence="1" type="ORF">NC653_002219</name>
</gene>
<reference evidence="1 2" key="1">
    <citation type="journal article" date="2023" name="Mol. Ecol. Resour.">
        <title>Chromosome-level genome assembly of a triploid poplar Populus alba 'Berolinensis'.</title>
        <authorList>
            <person name="Chen S."/>
            <person name="Yu Y."/>
            <person name="Wang X."/>
            <person name="Wang S."/>
            <person name="Zhang T."/>
            <person name="Zhou Y."/>
            <person name="He R."/>
            <person name="Meng N."/>
            <person name="Wang Y."/>
            <person name="Liu W."/>
            <person name="Liu Z."/>
            <person name="Liu J."/>
            <person name="Guo Q."/>
            <person name="Huang H."/>
            <person name="Sederoff R.R."/>
            <person name="Wang G."/>
            <person name="Qu G."/>
            <person name="Chen S."/>
        </authorList>
    </citation>
    <scope>NUCLEOTIDE SEQUENCE [LARGE SCALE GENOMIC DNA]</scope>
    <source>
        <strain evidence="1">SC-2020</strain>
    </source>
</reference>
<accession>A0AAD6RNB5</accession>
<comment type="caution">
    <text evidence="1">The sequence shown here is derived from an EMBL/GenBank/DDBJ whole genome shotgun (WGS) entry which is preliminary data.</text>
</comment>